<feature type="region of interest" description="Disordered" evidence="10">
    <location>
        <begin position="27"/>
        <end position="60"/>
    </location>
</feature>
<comment type="caution">
    <text evidence="12">The sequence shown here is derived from an EMBL/GenBank/DDBJ whole genome shotgun (WGS) entry which is preliminary data.</text>
</comment>
<organism evidence="12 13">
    <name type="scientific">Eiseniibacteriota bacterium</name>
    <dbReference type="NCBI Taxonomy" id="2212470"/>
    <lineage>
        <taxon>Bacteria</taxon>
        <taxon>Candidatus Eiseniibacteriota</taxon>
    </lineage>
</organism>
<keyword evidence="7" id="KW-0511">Multifunctional enzyme</keyword>
<dbReference type="Gene3D" id="1.10.340.30">
    <property type="entry name" value="Hypothetical protein, domain 2"/>
    <property type="match status" value="1"/>
</dbReference>
<dbReference type="InterPro" id="IPR012904">
    <property type="entry name" value="OGG_N"/>
</dbReference>
<dbReference type="GO" id="GO:0003684">
    <property type="term" value="F:damaged DNA binding"/>
    <property type="evidence" value="ECO:0007669"/>
    <property type="project" value="InterPro"/>
</dbReference>
<evidence type="ECO:0000256" key="8">
    <source>
        <dbReference type="ARBA" id="ARBA00023295"/>
    </source>
</evidence>
<dbReference type="AlphaFoldDB" id="A0A538T5Z2"/>
<dbReference type="SUPFAM" id="SSF48150">
    <property type="entry name" value="DNA-glycosylase"/>
    <property type="match status" value="1"/>
</dbReference>
<comment type="similarity">
    <text evidence="1">Belongs to the type-1 OGG1 family.</text>
</comment>
<accession>A0A538T5Z2</accession>
<evidence type="ECO:0000256" key="2">
    <source>
        <dbReference type="ARBA" id="ARBA00012720"/>
    </source>
</evidence>
<proteinExistence type="inferred from homology"/>
<name>A0A538T5Z2_UNCEI</name>
<dbReference type="Gene3D" id="3.30.310.260">
    <property type="match status" value="1"/>
</dbReference>
<evidence type="ECO:0000256" key="1">
    <source>
        <dbReference type="ARBA" id="ARBA00010679"/>
    </source>
</evidence>
<keyword evidence="4" id="KW-0378">Hydrolase</keyword>
<dbReference type="GO" id="GO:0140078">
    <property type="term" value="F:class I DNA-(apurinic or apyrimidinic site) endonuclease activity"/>
    <property type="evidence" value="ECO:0007669"/>
    <property type="project" value="UniProtKB-EC"/>
</dbReference>
<feature type="region of interest" description="Disordered" evidence="10">
    <location>
        <begin position="348"/>
        <end position="373"/>
    </location>
</feature>
<dbReference type="InterPro" id="IPR052054">
    <property type="entry name" value="Oxidative_DNA_repair_enzyme"/>
</dbReference>
<dbReference type="Pfam" id="PF00730">
    <property type="entry name" value="HhH-GPD"/>
    <property type="match status" value="1"/>
</dbReference>
<protein>
    <recommendedName>
        <fullName evidence="2">DNA-(apurinic or apyrimidinic site) lyase</fullName>
        <ecNumber evidence="2">4.2.99.18</ecNumber>
    </recommendedName>
</protein>
<keyword evidence="8" id="KW-0326">Glycosidase</keyword>
<evidence type="ECO:0000256" key="6">
    <source>
        <dbReference type="ARBA" id="ARBA00023239"/>
    </source>
</evidence>
<reference evidence="12 13" key="1">
    <citation type="journal article" date="2019" name="Nat. Microbiol.">
        <title>Mediterranean grassland soil C-N compound turnover is dependent on rainfall and depth, and is mediated by genomically divergent microorganisms.</title>
        <authorList>
            <person name="Diamond S."/>
            <person name="Andeer P.F."/>
            <person name="Li Z."/>
            <person name="Crits-Christoph A."/>
            <person name="Burstein D."/>
            <person name="Anantharaman K."/>
            <person name="Lane K.R."/>
            <person name="Thomas B.C."/>
            <person name="Pan C."/>
            <person name="Northen T.R."/>
            <person name="Banfield J.F."/>
        </authorList>
    </citation>
    <scope>NUCLEOTIDE SEQUENCE [LARGE SCALE GENOMIC DNA]</scope>
    <source>
        <strain evidence="12">WS_6</strain>
    </source>
</reference>
<evidence type="ECO:0000256" key="3">
    <source>
        <dbReference type="ARBA" id="ARBA00022763"/>
    </source>
</evidence>
<dbReference type="EMBL" id="VBOW01000026">
    <property type="protein sequence ID" value="TMQ59055.1"/>
    <property type="molecule type" value="Genomic_DNA"/>
</dbReference>
<dbReference type="GO" id="GO:0006289">
    <property type="term" value="P:nucleotide-excision repair"/>
    <property type="evidence" value="ECO:0007669"/>
    <property type="project" value="InterPro"/>
</dbReference>
<dbReference type="SUPFAM" id="SSF55945">
    <property type="entry name" value="TATA-box binding protein-like"/>
    <property type="match status" value="1"/>
</dbReference>
<dbReference type="PANTHER" id="PTHR10242:SF2">
    <property type="entry name" value="N-GLYCOSYLASE_DNA LYASE"/>
    <property type="match status" value="1"/>
</dbReference>
<evidence type="ECO:0000256" key="4">
    <source>
        <dbReference type="ARBA" id="ARBA00022801"/>
    </source>
</evidence>
<dbReference type="PANTHER" id="PTHR10242">
    <property type="entry name" value="8-OXOGUANINE DNA GLYCOSYLASE"/>
    <property type="match status" value="1"/>
</dbReference>
<dbReference type="Gene3D" id="1.10.1670.10">
    <property type="entry name" value="Helix-hairpin-Helix base-excision DNA repair enzymes (C-terminal)"/>
    <property type="match status" value="1"/>
</dbReference>
<dbReference type="GO" id="GO:0006284">
    <property type="term" value="P:base-excision repair"/>
    <property type="evidence" value="ECO:0007669"/>
    <property type="project" value="InterPro"/>
</dbReference>
<dbReference type="CDD" id="cd00056">
    <property type="entry name" value="ENDO3c"/>
    <property type="match status" value="1"/>
</dbReference>
<keyword evidence="3" id="KW-0227">DNA damage</keyword>
<keyword evidence="6" id="KW-0456">Lyase</keyword>
<evidence type="ECO:0000256" key="10">
    <source>
        <dbReference type="SAM" id="MobiDB-lite"/>
    </source>
</evidence>
<dbReference type="SMART" id="SM00478">
    <property type="entry name" value="ENDO3c"/>
    <property type="match status" value="1"/>
</dbReference>
<keyword evidence="5" id="KW-0234">DNA repair</keyword>
<evidence type="ECO:0000259" key="11">
    <source>
        <dbReference type="SMART" id="SM00478"/>
    </source>
</evidence>
<dbReference type="InterPro" id="IPR023170">
    <property type="entry name" value="HhH_base_excis_C"/>
</dbReference>
<evidence type="ECO:0000313" key="12">
    <source>
        <dbReference type="EMBL" id="TMQ59055.1"/>
    </source>
</evidence>
<sequence length="373" mass="41473">MSEAGMASVRHVDEYRLILVKGCVGQRRGDASPTGYTQKRNQSFPRARSGGQRKPPPRTKEIDAIASRPEAIPVHYELRVPGPIDLDLTFSCGQAFRWVREGECWRGIVGRAELSVALLGPAGLAVSIAGEDPGRQALVRYFRLDEDPRVHLEHAEELRALPGILPLFGLRLLRQDPWETVASFICSAAANILKISRCVEAMAARWGEPIPGSLRRAFPGAETIARAREPQLRASGLGFRAPYLLQSARVIASAGWSWDALRDASHEEARGRLCELPGVGPKIADCTLLFGLGRLEAFPVDRWIRRATLELASRRRAKDEELSRWAERFGPGRGYLQQILFHLRRTQGPLPPLPRSSERRSARPLAARARRIA</sequence>
<dbReference type="EC" id="4.2.99.18" evidence="2"/>
<evidence type="ECO:0000256" key="5">
    <source>
        <dbReference type="ARBA" id="ARBA00023204"/>
    </source>
</evidence>
<evidence type="ECO:0000313" key="13">
    <source>
        <dbReference type="Proteomes" id="UP000316852"/>
    </source>
</evidence>
<evidence type="ECO:0000256" key="7">
    <source>
        <dbReference type="ARBA" id="ARBA00023268"/>
    </source>
</evidence>
<evidence type="ECO:0000256" key="9">
    <source>
        <dbReference type="ARBA" id="ARBA00044632"/>
    </source>
</evidence>
<gene>
    <name evidence="12" type="ORF">E6K76_06150</name>
</gene>
<dbReference type="InterPro" id="IPR011257">
    <property type="entry name" value="DNA_glycosylase"/>
</dbReference>
<dbReference type="InterPro" id="IPR003265">
    <property type="entry name" value="HhH-GPD_domain"/>
</dbReference>
<feature type="compositionally biased region" description="Polar residues" evidence="10">
    <location>
        <begin position="34"/>
        <end position="44"/>
    </location>
</feature>
<dbReference type="GO" id="GO:0008534">
    <property type="term" value="F:oxidized purine nucleobase lesion DNA N-glycosylase activity"/>
    <property type="evidence" value="ECO:0007669"/>
    <property type="project" value="InterPro"/>
</dbReference>
<dbReference type="Pfam" id="PF07934">
    <property type="entry name" value="OGG_N"/>
    <property type="match status" value="1"/>
</dbReference>
<comment type="catalytic activity">
    <reaction evidence="9">
        <text>2'-deoxyribonucleotide-(2'-deoxyribose 5'-phosphate)-2'-deoxyribonucleotide-DNA = a 3'-end 2'-deoxyribonucleotide-(2,3-dehydro-2,3-deoxyribose 5'-phosphate)-DNA + a 5'-end 5'-phospho-2'-deoxyribonucleoside-DNA + H(+)</text>
        <dbReference type="Rhea" id="RHEA:66592"/>
        <dbReference type="Rhea" id="RHEA-COMP:13180"/>
        <dbReference type="Rhea" id="RHEA-COMP:16897"/>
        <dbReference type="Rhea" id="RHEA-COMP:17067"/>
        <dbReference type="ChEBI" id="CHEBI:15378"/>
        <dbReference type="ChEBI" id="CHEBI:136412"/>
        <dbReference type="ChEBI" id="CHEBI:157695"/>
        <dbReference type="ChEBI" id="CHEBI:167181"/>
        <dbReference type="EC" id="4.2.99.18"/>
    </reaction>
</comment>
<feature type="domain" description="HhH-GPD" evidence="11">
    <location>
        <begin position="186"/>
        <end position="345"/>
    </location>
</feature>
<dbReference type="Proteomes" id="UP000316852">
    <property type="component" value="Unassembled WGS sequence"/>
</dbReference>